<dbReference type="HOGENOM" id="CLU_137265_0_0_0"/>
<dbReference type="RefSeq" id="WP_013556043.1">
    <property type="nucleotide sequence ID" value="NC_014958.1"/>
</dbReference>
<dbReference type="EMBL" id="CP002454">
    <property type="protein sequence ID" value="ADV66538.1"/>
    <property type="molecule type" value="Genomic_DNA"/>
</dbReference>
<evidence type="ECO:0000256" key="1">
    <source>
        <dbReference type="SAM" id="SignalP"/>
    </source>
</evidence>
<dbReference type="eggNOG" id="ENOG5032SJ9">
    <property type="taxonomic scope" value="Bacteria"/>
</dbReference>
<feature type="signal peptide" evidence="1">
    <location>
        <begin position="1"/>
        <end position="26"/>
    </location>
</feature>
<name>E8U649_DEIML</name>
<organism evidence="2 3">
    <name type="scientific">Deinococcus maricopensis (strain DSM 21211 / LMG 22137 / NRRL B-23946 / LB-34)</name>
    <dbReference type="NCBI Taxonomy" id="709986"/>
    <lineage>
        <taxon>Bacteria</taxon>
        <taxon>Thermotogati</taxon>
        <taxon>Deinococcota</taxon>
        <taxon>Deinococci</taxon>
        <taxon>Deinococcales</taxon>
        <taxon>Deinococcaceae</taxon>
        <taxon>Deinococcus</taxon>
    </lineage>
</organism>
<reference evidence="3" key="2">
    <citation type="submission" date="2011-01" db="EMBL/GenBank/DDBJ databases">
        <title>The complete genome of Deinococcus maricopensis DSM 21211.</title>
        <authorList>
            <consortium name="US DOE Joint Genome Institute (JGI-PGF)"/>
            <person name="Lucas S."/>
            <person name="Copeland A."/>
            <person name="Lapidus A."/>
            <person name="Goodwin L."/>
            <person name="Pitluck S."/>
            <person name="Kyrpides N."/>
            <person name="Mavromatis K."/>
            <person name="Pagani I."/>
            <person name="Ivanova N."/>
            <person name="Ovchinnikova G."/>
            <person name="Zeytun A."/>
            <person name="Detter J.C."/>
            <person name="Han C."/>
            <person name="Land M."/>
            <person name="Hauser L."/>
            <person name="Markowitz V."/>
            <person name="Cheng J.-F."/>
            <person name="Hugenholtz P."/>
            <person name="Woyke T."/>
            <person name="Wu D."/>
            <person name="Pukall R."/>
            <person name="Gehrich-Schroeter G."/>
            <person name="Brambilla E."/>
            <person name="Klenk H.-P."/>
            <person name="Eisen J.A."/>
        </authorList>
    </citation>
    <scope>NUCLEOTIDE SEQUENCE [LARGE SCALE GENOMIC DNA]</scope>
    <source>
        <strain evidence="3">DSM 21211 / LMG 22137 / NRRL B-23946 / LB-34</strain>
    </source>
</reference>
<gene>
    <name evidence="2" type="ordered locus">Deima_0884</name>
</gene>
<dbReference type="OrthoDB" id="66828at2"/>
<evidence type="ECO:0000313" key="3">
    <source>
        <dbReference type="Proteomes" id="UP000008635"/>
    </source>
</evidence>
<dbReference type="Proteomes" id="UP000008635">
    <property type="component" value="Chromosome"/>
</dbReference>
<keyword evidence="3" id="KW-1185">Reference proteome</keyword>
<feature type="chain" id="PRO_5003228399" evidence="1">
    <location>
        <begin position="27"/>
        <end position="164"/>
    </location>
</feature>
<evidence type="ECO:0000313" key="2">
    <source>
        <dbReference type="EMBL" id="ADV66538.1"/>
    </source>
</evidence>
<reference evidence="2 3" key="1">
    <citation type="journal article" date="2011" name="Stand. Genomic Sci.">
        <title>Complete genome sequence of Deinococcus maricopensis type strain (LB-34).</title>
        <authorList>
            <person name="Pukall R."/>
            <person name="Zeytun A."/>
            <person name="Lucas S."/>
            <person name="Lapidus A."/>
            <person name="Hammon N."/>
            <person name="Deshpande S."/>
            <person name="Nolan M."/>
            <person name="Cheng J.F."/>
            <person name="Pitluck S."/>
            <person name="Liolios K."/>
            <person name="Pagani I."/>
            <person name="Mikhailova N."/>
            <person name="Ivanova N."/>
            <person name="Mavromatis K."/>
            <person name="Pati A."/>
            <person name="Tapia R."/>
            <person name="Han C."/>
            <person name="Goodwin L."/>
            <person name="Chen A."/>
            <person name="Palaniappan K."/>
            <person name="Land M."/>
            <person name="Hauser L."/>
            <person name="Chang Y.J."/>
            <person name="Jeffries C.D."/>
            <person name="Brambilla E.M."/>
            <person name="Rohde M."/>
            <person name="Goker M."/>
            <person name="Detter J.C."/>
            <person name="Woyke T."/>
            <person name="Bristow J."/>
            <person name="Eisen J.A."/>
            <person name="Markowitz V."/>
            <person name="Hugenholtz P."/>
            <person name="Kyrpides N.C."/>
            <person name="Klenk H.P."/>
        </authorList>
    </citation>
    <scope>NUCLEOTIDE SEQUENCE [LARGE SCALE GENOMIC DNA]</scope>
    <source>
        <strain evidence="3">DSM 21211 / LMG 22137 / NRRL B-23946 / LB-34</strain>
    </source>
</reference>
<accession>E8U649</accession>
<protein>
    <submittedName>
        <fullName evidence="2">Uncharacterized protein</fullName>
    </submittedName>
</protein>
<proteinExistence type="predicted"/>
<dbReference type="AlphaFoldDB" id="E8U649"/>
<dbReference type="KEGG" id="dmr:Deima_0884"/>
<keyword evidence="1" id="KW-0732">Signal</keyword>
<sequence length="164" mass="17910" precursor="true">MLRPPPLILVASAALAASLSAWPAEAAPKPSTRTTMIKPNTRFQAGQVWAYRARPQDRGATLTVLRVDVHPRLGTLVHIRLDGLNLRNPYTPGGVQTDVPFLPLSARALESSVTFNLRDDAPTGDFQNVYDEWRAAFDDGDAGVWSLPVRDIVDALEDAIRGAR</sequence>